<accession>A0ABY7U5Q0</accession>
<feature type="domain" description="DUF3152" evidence="3">
    <location>
        <begin position="108"/>
        <end position="316"/>
    </location>
</feature>
<proteinExistence type="predicted"/>
<dbReference type="RefSeq" id="WP_022863617.1">
    <property type="nucleotide sequence ID" value="NZ_ATVG01000013.1"/>
</dbReference>
<gene>
    <name evidence="4" type="ORF">CMASS_02785</name>
</gene>
<feature type="region of interest" description="Disordered" evidence="1">
    <location>
        <begin position="1"/>
        <end position="25"/>
    </location>
</feature>
<evidence type="ECO:0000256" key="2">
    <source>
        <dbReference type="SAM" id="Phobius"/>
    </source>
</evidence>
<feature type="region of interest" description="Disordered" evidence="1">
    <location>
        <begin position="290"/>
        <end position="340"/>
    </location>
</feature>
<sequence>MTHSAHRSAAGGPPHRRGQRRPAANTSGLQRFAREYGWWRVIAIPLLVVLTAWVLVDVVRGEPADNARNNGQSSAEGPGSSAQEDDHGTETGPDPADAESLEVARGQLPPGGDYSEHGDETYRPAGKPGLEVGKGTEKTVRYSVEIENGVDTAGYGGDDAVAALIDATLHDPRGWTADDRYKFVHVAPDDNPDTRFRLSSFGTTGRMCGEQIETETSCHTTITGESVVFLNEARWVRGATPFEGDLGSYRQYVVNHEFGHAIGYNAHQACGGDRELAPIMMQQTISLNNSDLNADSEPETYPDDGAVCMTNPWPYPRPHVSDDPHRPGPVEAGSMDTKKG</sequence>
<dbReference type="SUPFAM" id="SSF55486">
    <property type="entry name" value="Metalloproteases ('zincins'), catalytic domain"/>
    <property type="match status" value="1"/>
</dbReference>
<feature type="compositionally biased region" description="Basic and acidic residues" evidence="1">
    <location>
        <begin position="319"/>
        <end position="328"/>
    </location>
</feature>
<name>A0ABY7U5Q0_9CORY</name>
<keyword evidence="5" id="KW-1185">Reference proteome</keyword>
<evidence type="ECO:0000313" key="5">
    <source>
        <dbReference type="Proteomes" id="UP001220064"/>
    </source>
</evidence>
<protein>
    <recommendedName>
        <fullName evidence="3">DUF3152 domain-containing protein</fullName>
    </recommendedName>
</protein>
<dbReference type="EMBL" id="CP063189">
    <property type="protein sequence ID" value="WCZ32016.1"/>
    <property type="molecule type" value="Genomic_DNA"/>
</dbReference>
<dbReference type="Proteomes" id="UP001220064">
    <property type="component" value="Chromosome"/>
</dbReference>
<keyword evidence="2" id="KW-0472">Membrane</keyword>
<keyword evidence="2" id="KW-0812">Transmembrane</keyword>
<evidence type="ECO:0000256" key="1">
    <source>
        <dbReference type="SAM" id="MobiDB-lite"/>
    </source>
</evidence>
<feature type="region of interest" description="Disordered" evidence="1">
    <location>
        <begin position="63"/>
        <end position="136"/>
    </location>
</feature>
<dbReference type="Gene3D" id="3.40.390.10">
    <property type="entry name" value="Collagenase (Catalytic Domain)"/>
    <property type="match status" value="1"/>
</dbReference>
<dbReference type="InterPro" id="IPR024079">
    <property type="entry name" value="MetalloPept_cat_dom_sf"/>
</dbReference>
<evidence type="ECO:0000313" key="4">
    <source>
        <dbReference type="EMBL" id="WCZ32016.1"/>
    </source>
</evidence>
<keyword evidence="2" id="KW-1133">Transmembrane helix</keyword>
<dbReference type="Pfam" id="PF11350">
    <property type="entry name" value="DUF3152"/>
    <property type="match status" value="1"/>
</dbReference>
<feature type="transmembrane region" description="Helical" evidence="2">
    <location>
        <begin position="37"/>
        <end position="56"/>
    </location>
</feature>
<evidence type="ECO:0000259" key="3">
    <source>
        <dbReference type="Pfam" id="PF11350"/>
    </source>
</evidence>
<reference evidence="4 5" key="1">
    <citation type="submission" date="2020-10" db="EMBL/GenBank/DDBJ databases">
        <title>Complete genome sequence of Corynebacterium massiliense DSM 45435, type strain of Corynebacterium massiliense.</title>
        <authorList>
            <person name="Busche T."/>
            <person name="Kalinowski J."/>
            <person name="Ruckert C."/>
        </authorList>
    </citation>
    <scope>NUCLEOTIDE SEQUENCE [LARGE SCALE GENOMIC DNA]</scope>
    <source>
        <strain evidence="4 5">DSM 45435</strain>
    </source>
</reference>
<dbReference type="InterPro" id="IPR022603">
    <property type="entry name" value="DUF3152"/>
</dbReference>
<organism evidence="4 5">
    <name type="scientific">Corynebacterium massiliense DSM 45435</name>
    <dbReference type="NCBI Taxonomy" id="1121364"/>
    <lineage>
        <taxon>Bacteria</taxon>
        <taxon>Bacillati</taxon>
        <taxon>Actinomycetota</taxon>
        <taxon>Actinomycetes</taxon>
        <taxon>Mycobacteriales</taxon>
        <taxon>Corynebacteriaceae</taxon>
        <taxon>Corynebacterium</taxon>
    </lineage>
</organism>